<dbReference type="SMART" id="SM00271">
    <property type="entry name" value="DnaJ"/>
    <property type="match status" value="1"/>
</dbReference>
<dbReference type="Pfam" id="PF00226">
    <property type="entry name" value="DnaJ"/>
    <property type="match status" value="1"/>
</dbReference>
<dbReference type="EMBL" id="CAJFCJ010000006">
    <property type="protein sequence ID" value="CAD5115803.1"/>
    <property type="molecule type" value="Genomic_DNA"/>
</dbReference>
<dbReference type="Gene3D" id="1.25.10.10">
    <property type="entry name" value="Leucine-rich Repeat Variant"/>
    <property type="match status" value="2"/>
</dbReference>
<comment type="caution">
    <text evidence="2">The sequence shown here is derived from an EMBL/GenBank/DDBJ whole genome shotgun (WGS) entry which is preliminary data.</text>
</comment>
<dbReference type="Pfam" id="PF14237">
    <property type="entry name" value="GYF_2"/>
    <property type="match status" value="1"/>
</dbReference>
<dbReference type="InterPro" id="IPR025640">
    <property type="entry name" value="GYF_2"/>
</dbReference>
<evidence type="ECO:0000259" key="1">
    <source>
        <dbReference type="PROSITE" id="PS50076"/>
    </source>
</evidence>
<keyword evidence="3" id="KW-1185">Reference proteome</keyword>
<protein>
    <submittedName>
        <fullName evidence="2">DgyrCDS4745</fullName>
    </submittedName>
</protein>
<dbReference type="SUPFAM" id="SSF55277">
    <property type="entry name" value="GYF domain"/>
    <property type="match status" value="1"/>
</dbReference>
<dbReference type="InterPro" id="IPR036869">
    <property type="entry name" value="J_dom_sf"/>
</dbReference>
<dbReference type="GO" id="GO:0007032">
    <property type="term" value="P:endosome organization"/>
    <property type="evidence" value="ECO:0007669"/>
    <property type="project" value="InterPro"/>
</dbReference>
<dbReference type="Proteomes" id="UP000549394">
    <property type="component" value="Unassembled WGS sequence"/>
</dbReference>
<dbReference type="OrthoDB" id="69656at2759"/>
<gene>
    <name evidence="2" type="ORF">DGYR_LOCUS4501</name>
</gene>
<dbReference type="SUPFAM" id="SSF46565">
    <property type="entry name" value="Chaperone J-domain"/>
    <property type="match status" value="1"/>
</dbReference>
<accession>A0A7I8VHX3</accession>
<dbReference type="InterPro" id="IPR001623">
    <property type="entry name" value="DnaJ_domain"/>
</dbReference>
<dbReference type="PANTHER" id="PTHR36983:SF2">
    <property type="entry name" value="DNAJ HOMOLOG SUBFAMILY C MEMBER 13"/>
    <property type="match status" value="1"/>
</dbReference>
<proteinExistence type="predicted"/>
<reference evidence="2 3" key="1">
    <citation type="submission" date="2020-08" db="EMBL/GenBank/DDBJ databases">
        <authorList>
            <person name="Hejnol A."/>
        </authorList>
    </citation>
    <scope>NUCLEOTIDE SEQUENCE [LARGE SCALE GENOMIC DNA]</scope>
</reference>
<evidence type="ECO:0000313" key="2">
    <source>
        <dbReference type="EMBL" id="CAD5115803.1"/>
    </source>
</evidence>
<dbReference type="CDD" id="cd06257">
    <property type="entry name" value="DnaJ"/>
    <property type="match status" value="1"/>
</dbReference>
<organism evidence="2 3">
    <name type="scientific">Dimorphilus gyrociliatus</name>
    <dbReference type="NCBI Taxonomy" id="2664684"/>
    <lineage>
        <taxon>Eukaryota</taxon>
        <taxon>Metazoa</taxon>
        <taxon>Spiralia</taxon>
        <taxon>Lophotrochozoa</taxon>
        <taxon>Annelida</taxon>
        <taxon>Polychaeta</taxon>
        <taxon>Polychaeta incertae sedis</taxon>
        <taxon>Dinophilidae</taxon>
        <taxon>Dimorphilus</taxon>
    </lineage>
</organism>
<dbReference type="GO" id="GO:0010008">
    <property type="term" value="C:endosome membrane"/>
    <property type="evidence" value="ECO:0007669"/>
    <property type="project" value="TreeGrafter"/>
</dbReference>
<dbReference type="InterPro" id="IPR045802">
    <property type="entry name" value="GRV2/DNAJC13_N"/>
</dbReference>
<dbReference type="PANTHER" id="PTHR36983">
    <property type="entry name" value="DNAJ HOMOLOG SUBFAMILY C MEMBER 13"/>
    <property type="match status" value="1"/>
</dbReference>
<dbReference type="InterPro" id="IPR035445">
    <property type="entry name" value="GYF-like_dom_sf"/>
</dbReference>
<dbReference type="GO" id="GO:0006898">
    <property type="term" value="P:receptor-mediated endocytosis"/>
    <property type="evidence" value="ECO:0007669"/>
    <property type="project" value="TreeGrafter"/>
</dbReference>
<name>A0A7I8VHX3_9ANNE</name>
<dbReference type="FunFam" id="1.10.287.110:FF:000007">
    <property type="entry name" value="DnaJ (Hsp40) homolog, subfamily C, member 13"/>
    <property type="match status" value="1"/>
</dbReference>
<dbReference type="PROSITE" id="PS50076">
    <property type="entry name" value="DNAJ_2"/>
    <property type="match status" value="1"/>
</dbReference>
<dbReference type="Gene3D" id="1.10.287.110">
    <property type="entry name" value="DnaJ domain"/>
    <property type="match status" value="1"/>
</dbReference>
<dbReference type="InterPro" id="IPR044978">
    <property type="entry name" value="GRV2/DNAJC13"/>
</dbReference>
<feature type="domain" description="J" evidence="1">
    <location>
        <begin position="1291"/>
        <end position="1347"/>
    </location>
</feature>
<dbReference type="Pfam" id="PF19432">
    <property type="entry name" value="RME-8_N"/>
    <property type="match status" value="2"/>
</dbReference>
<dbReference type="InterPro" id="IPR016024">
    <property type="entry name" value="ARM-type_fold"/>
</dbReference>
<evidence type="ECO:0000313" key="3">
    <source>
        <dbReference type="Proteomes" id="UP000549394"/>
    </source>
</evidence>
<dbReference type="InterPro" id="IPR011989">
    <property type="entry name" value="ARM-like"/>
</dbReference>
<dbReference type="SUPFAM" id="SSF48371">
    <property type="entry name" value="ARM repeat"/>
    <property type="match status" value="2"/>
</dbReference>
<sequence length="2220" mass="253069">MDMKENKDISCYFITKHSWKGRYKRIFSVGTHGITTYNPNSMEITNQWPYEEFISIVPNPKCANHSEFVITMKKGVKKTDTMKFSTDHRSDLLTDALKFRNKFAEKNHSIKRFNAYKFHWSEKRVNVLLEVNQASLDQIHPNGKVIGSYNYKDMEGLTQLSDFPGGLAIIHEGWSRLHLFALSEREDLIRSIQEAATSCIGISIKLRKDPITLDQFQTHRLGKYGTDEALTSCSEFMVYKHSVRHQEPVRRNLCITETCLVERDPASYIVCTVKPLLEIFAIIRNPEDPQKFSIEYVRGSVRTYTSTDRDSLIASLMDGVRASGNRDICVRMTSTLRGLRLGPFTVPVDEEVESQHMKFIQTLPGGMTFSSAVDRFNANVSYSGLLHAVTADGLFAENKERLINGALSALLDKEGDQNVITNSQLEAQFHALRRLVASKAGFFAFTHLPKMRERVGMKVVKALKRNNEGVSHAALDMMTALMQPMHDDFDLKQEQLNKASLMSSKMFLENLLEMFTNHIMKGTGALVIAAMLDFLTFALCAPYSETTDGAYFDSLLEMVAAQGRTIFRLFQHPSMAVVKGAGLVMKALIEEGEAEIAAKMQDLALAEGALPRHLHSSMFTQSADSRMLTVRQLSRHLVGLWVTGNPTAMALLSRILPAGLMLYLDSEDEVPEDDDIDRLHVRDNLKQAEEEENQRKRKVQWRKIEKQIENVLQHWRARIGFESKQTPSKEDKPIVLRRRRQRIKSEANWKMFYYQFSKDHAKPNLIWNFKTREELRTALEDELRAFTTDRDLSANITISWNHQEFEVHYSSLNEEIKIGDYYLRLLLEDEETEQYSAIKKSNEFFNDLYHRFLLTPKTAMKCLCLQALTVVYGRCYEEIGAFNDTKYIVAMLDRCVDRMERDRILQFLNRLIYNKTNVKEIIDANGIKILVDLLTLAHLHTSRATVPAQSNVIESGDMKRESAKEWYYGNKDKERLGPYSYEEMQKFYKEGHLVAKTRCWAQGMDGWRPLHSIPQLKWGLLATGQAVLNETDLSTLVLNMLIRMCEFYPSRDSDDSVVRPIPKVKKILSEPTCLPHIVQLLLTFDPVLVEKVSTLLYDVIQDNPTISRLYLTGVFFFIMMYTGSNVLPVAKFLKYTHLRQALRSDDSKSSDIMQRSVMGHLLPEAMVCYLENYEPEKFAEIFLGEFDTPEAIWSNEMRRLMIEKIASHLADFTPRLQSNTRALYQYCPIPVITFPQLESELFCNIYYLRHLCDISKFADWPIKNPVKLLKDILEAWKTEVEKKPPTMSIDDAYRVLNLPTGQSHEESAVRKAYFKLAQKYHPDKNPDGRDMFEKVNSAYEFVCSKNKICDGPDPQNLVLILKAQSILFSRYKAVLQPYKYAGYPMLIKTVQMETDDDGLFSKAAPLLAAAAELCHHTVACSALNAEELRREKGLETLQLAFSRCAGVLSKSSKEEDMGVQVCGHVMQCYSVASQFEHCRERLQELTDVVRDICRCLYYKQIPRLSITATECVAAFSCDLWLQTHLHQSGVLWHLLLNLFNYDFTLDEGGVEKSGESNQQEISNRLARLSLYACARLGGYLKTEEEETPENPGVRKSLIALLTPYVAKQLAKKDEVNDVLKMLNCNSENPYLIWDNSTRIELNAYLEEQQTNHIRRGESDPDFGGTFVFTAHEKELIIGDIFVRVYNEQPNFPLENPKGFTLDTLGFIGSHAQYIHSLMTLNPQERHARINVTRTKHCEMALEALRNVLRANPGVEIQCIGHFKLLFSLLRCEGCENLQRLALEVMCCVSGCQECVADIAASNVISYLLMTLISIENARSLSLEVLFPLTSSTKLLKEAMNKGALIYLLHLFCSAANADVRIQTAGLFAKVLSDKLVGPRLRLLLAKFLPPIFLDAMRDNSEAAVHMFESVHENPELIWNDEGREKVCGVVERMCLKHYRSQRENPDTKWNLPEDFAVVYSQSQGEVVIGGVFLRLFVANPGWVLRKPREFLTELLEKWSSLVDNSTNHGEMLETITDALNALFSAQPTMLDVLPQLGVMPKFFRAMRSKDTAVIKHSIVVVQKVTSSTVCVQSMSQIECIGAIKEAMMKRPDIIGLACDALHLLFQSVYDELVQQALDTEMVQFLVKLLESRLEQCENPAATKAQVVKALKAMQNSLKYGEQVANILEKFPVWREYRDQKHDLFITDKTVSGYLTGTPGTVGYLTSGKSSNVPDAPPRLT</sequence>
<dbReference type="GO" id="GO:2000641">
    <property type="term" value="P:regulation of early endosome to late endosome transport"/>
    <property type="evidence" value="ECO:0007669"/>
    <property type="project" value="InterPro"/>
</dbReference>